<evidence type="ECO:0000313" key="12">
    <source>
        <dbReference type="EMBL" id="CAF0901802.1"/>
    </source>
</evidence>
<dbReference type="Proteomes" id="UP000663891">
    <property type="component" value="Unassembled WGS sequence"/>
</dbReference>
<keyword evidence="7" id="KW-0548">Nucleotidyltransferase</keyword>
<dbReference type="GO" id="GO:0090729">
    <property type="term" value="F:toxin activity"/>
    <property type="evidence" value="ECO:0007669"/>
    <property type="project" value="UniProtKB-KW"/>
</dbReference>
<evidence type="ECO:0000313" key="11">
    <source>
        <dbReference type="EMBL" id="CAF0813250.1"/>
    </source>
</evidence>
<comment type="subcellular location">
    <subcellularLocation>
        <location evidence="1">Secreted</location>
    </subcellularLocation>
</comment>
<dbReference type="PANTHER" id="PTHR10339:SF25">
    <property type="entry name" value="SECRETED EXOENZYME S"/>
    <property type="match status" value="1"/>
</dbReference>
<evidence type="ECO:0000256" key="10">
    <source>
        <dbReference type="RuleBase" id="RU361228"/>
    </source>
</evidence>
<evidence type="ECO:0000256" key="8">
    <source>
        <dbReference type="ARBA" id="ARBA00023026"/>
    </source>
</evidence>
<keyword evidence="10" id="KW-0520">NAD</keyword>
<name>A0A819A6L8_9BILA</name>
<dbReference type="Proteomes" id="UP000663868">
    <property type="component" value="Unassembled WGS sequence"/>
</dbReference>
<evidence type="ECO:0000256" key="1">
    <source>
        <dbReference type="ARBA" id="ARBA00004613"/>
    </source>
</evidence>
<dbReference type="AlphaFoldDB" id="A0A819A6L8"/>
<comment type="catalytic activity">
    <reaction evidence="9 10">
        <text>L-arginyl-[protein] + NAD(+) = N(omega)-(ADP-D-ribosyl)-L-arginyl-[protein] + nicotinamide + H(+)</text>
        <dbReference type="Rhea" id="RHEA:19149"/>
        <dbReference type="Rhea" id="RHEA-COMP:10532"/>
        <dbReference type="Rhea" id="RHEA-COMP:15087"/>
        <dbReference type="ChEBI" id="CHEBI:15378"/>
        <dbReference type="ChEBI" id="CHEBI:17154"/>
        <dbReference type="ChEBI" id="CHEBI:29965"/>
        <dbReference type="ChEBI" id="CHEBI:57540"/>
        <dbReference type="ChEBI" id="CHEBI:142554"/>
        <dbReference type="EC" id="2.4.2.31"/>
    </reaction>
</comment>
<protein>
    <recommendedName>
        <fullName evidence="10">NAD(P)(+)--arginine ADP-ribosyltransferase</fullName>
        <ecNumber evidence="10">2.4.2.31</ecNumber>
    </recommendedName>
    <alternativeName>
        <fullName evidence="10">Mono(ADP-ribosyl)transferase</fullName>
    </alternativeName>
</protein>
<proteinExistence type="inferred from homology"/>
<keyword evidence="3" id="KW-0964">Secreted</keyword>
<evidence type="ECO:0000256" key="3">
    <source>
        <dbReference type="ARBA" id="ARBA00022525"/>
    </source>
</evidence>
<dbReference type="GO" id="GO:0003950">
    <property type="term" value="F:NAD+ poly-ADP-ribosyltransferase activity"/>
    <property type="evidence" value="ECO:0007669"/>
    <property type="project" value="TreeGrafter"/>
</dbReference>
<evidence type="ECO:0000256" key="2">
    <source>
        <dbReference type="ARBA" id="ARBA00009558"/>
    </source>
</evidence>
<dbReference type="EMBL" id="CAJOBB010004727">
    <property type="protein sequence ID" value="CAF4100831.1"/>
    <property type="molecule type" value="Genomic_DNA"/>
</dbReference>
<gene>
    <name evidence="11" type="ORF">IZO911_LOCUS7585</name>
    <name evidence="14" type="ORF">KXQ929_LOCUS34518</name>
    <name evidence="13" type="ORF">OKA104_LOCUS17320</name>
    <name evidence="12" type="ORF">VCS650_LOCUS9349</name>
</gene>
<comment type="similarity">
    <text evidence="2 10">Belongs to the Arg-specific ADP-ribosyltransferase family.</text>
</comment>
<evidence type="ECO:0000256" key="4">
    <source>
        <dbReference type="ARBA" id="ARBA00022656"/>
    </source>
</evidence>
<accession>A0A819A6L8</accession>
<evidence type="ECO:0000313" key="14">
    <source>
        <dbReference type="EMBL" id="CAF4100831.1"/>
    </source>
</evidence>
<dbReference type="Proteomes" id="UP000663860">
    <property type="component" value="Unassembled WGS sequence"/>
</dbReference>
<keyword evidence="10" id="KW-0521">NADP</keyword>
<dbReference type="EMBL" id="CAJNOE010000049">
    <property type="protein sequence ID" value="CAF0813250.1"/>
    <property type="molecule type" value="Genomic_DNA"/>
</dbReference>
<dbReference type="Proteomes" id="UP000663881">
    <property type="component" value="Unassembled WGS sequence"/>
</dbReference>
<reference evidence="13" key="1">
    <citation type="submission" date="2021-02" db="EMBL/GenBank/DDBJ databases">
        <authorList>
            <person name="Nowell W R."/>
        </authorList>
    </citation>
    <scope>NUCLEOTIDE SEQUENCE</scope>
</reference>
<dbReference type="InterPro" id="IPR050999">
    <property type="entry name" value="ADP-ribosyltransferase_ARG"/>
</dbReference>
<keyword evidence="4" id="KW-0800">Toxin</keyword>
<dbReference type="EC" id="2.4.2.31" evidence="10"/>
<evidence type="ECO:0000256" key="9">
    <source>
        <dbReference type="ARBA" id="ARBA00047597"/>
    </source>
</evidence>
<evidence type="ECO:0000256" key="7">
    <source>
        <dbReference type="ARBA" id="ARBA00022695"/>
    </source>
</evidence>
<dbReference type="GO" id="GO:0106274">
    <property type="term" value="F:NAD+-protein-arginine ADP-ribosyltransferase activity"/>
    <property type="evidence" value="ECO:0007669"/>
    <property type="project" value="UniProtKB-EC"/>
</dbReference>
<evidence type="ECO:0000313" key="13">
    <source>
        <dbReference type="EMBL" id="CAF3780020.1"/>
    </source>
</evidence>
<evidence type="ECO:0000256" key="6">
    <source>
        <dbReference type="ARBA" id="ARBA00022679"/>
    </source>
</evidence>
<dbReference type="InterPro" id="IPR000768">
    <property type="entry name" value="ART"/>
</dbReference>
<comment type="caution">
    <text evidence="13">The sequence shown here is derived from an EMBL/GenBank/DDBJ whole genome shotgun (WGS) entry which is preliminary data.</text>
</comment>
<dbReference type="Gene3D" id="3.90.176.10">
    <property type="entry name" value="Toxin ADP-ribosyltransferase, Chain A, domain 1"/>
    <property type="match status" value="1"/>
</dbReference>
<dbReference type="SUPFAM" id="SSF56399">
    <property type="entry name" value="ADP-ribosylation"/>
    <property type="match status" value="1"/>
</dbReference>
<dbReference type="OrthoDB" id="10035119at2759"/>
<dbReference type="EMBL" id="CAJNON010000064">
    <property type="protein sequence ID" value="CAF0901802.1"/>
    <property type="molecule type" value="Genomic_DNA"/>
</dbReference>
<dbReference type="PANTHER" id="PTHR10339">
    <property type="entry name" value="ADP-RIBOSYLTRANSFERASE"/>
    <property type="match status" value="1"/>
</dbReference>
<sequence length="220" mass="25451">MLLPIHGVEKMAVVSLEEAIIPLISLVPDIEQMVWIVKQNCMEPKNGLTSDESASIMIYTMEWESYDKSFYYILNNVLRKSDRTQLKPWFLYLRLIINALQKLPPEGHVLYRGVKLDLSNQYKRGNTIVWWGFSSCTLSIETLENENFLGKNGTRTFFSIECNTGKNIRAHSFYEKEDEVLLLPARQFEVMGCLDQGHGLHIIQLKEIQPKFPLIQLPTL</sequence>
<organism evidence="13 15">
    <name type="scientific">Adineta steineri</name>
    <dbReference type="NCBI Taxonomy" id="433720"/>
    <lineage>
        <taxon>Eukaryota</taxon>
        <taxon>Metazoa</taxon>
        <taxon>Spiralia</taxon>
        <taxon>Gnathifera</taxon>
        <taxon>Rotifera</taxon>
        <taxon>Eurotatoria</taxon>
        <taxon>Bdelloidea</taxon>
        <taxon>Adinetida</taxon>
        <taxon>Adinetidae</taxon>
        <taxon>Adineta</taxon>
    </lineage>
</organism>
<dbReference type="PROSITE" id="PS51996">
    <property type="entry name" value="TR_MART"/>
    <property type="match status" value="1"/>
</dbReference>
<dbReference type="GO" id="GO:0005576">
    <property type="term" value="C:extracellular region"/>
    <property type="evidence" value="ECO:0007669"/>
    <property type="project" value="UniProtKB-SubCell"/>
</dbReference>
<keyword evidence="8" id="KW-0843">Virulence</keyword>
<keyword evidence="6 10" id="KW-0808">Transferase</keyword>
<dbReference type="Pfam" id="PF01129">
    <property type="entry name" value="ART"/>
    <property type="match status" value="1"/>
</dbReference>
<dbReference type="EMBL" id="CAJOAY010001029">
    <property type="protein sequence ID" value="CAF3780020.1"/>
    <property type="molecule type" value="Genomic_DNA"/>
</dbReference>
<dbReference type="GO" id="GO:0016779">
    <property type="term" value="F:nucleotidyltransferase activity"/>
    <property type="evidence" value="ECO:0007669"/>
    <property type="project" value="UniProtKB-KW"/>
</dbReference>
<keyword evidence="5 10" id="KW-0328">Glycosyltransferase</keyword>
<evidence type="ECO:0000313" key="15">
    <source>
        <dbReference type="Proteomes" id="UP000663881"/>
    </source>
</evidence>
<evidence type="ECO:0000256" key="5">
    <source>
        <dbReference type="ARBA" id="ARBA00022676"/>
    </source>
</evidence>